<dbReference type="SUPFAM" id="SSF53041">
    <property type="entry name" value="Resolvase-like"/>
    <property type="match status" value="1"/>
</dbReference>
<dbReference type="SMART" id="SM00857">
    <property type="entry name" value="Resolvase"/>
    <property type="match status" value="1"/>
</dbReference>
<dbReference type="EMBL" id="JAALLZ010000001">
    <property type="protein sequence ID" value="NGU29053.1"/>
    <property type="molecule type" value="Genomic_DNA"/>
</dbReference>
<dbReference type="InterPro" id="IPR006119">
    <property type="entry name" value="Resolv_N"/>
</dbReference>
<dbReference type="PROSITE" id="PS51736">
    <property type="entry name" value="RECOMBINASES_3"/>
    <property type="match status" value="1"/>
</dbReference>
<sequence length="502" mass="57692">MKRIAIYSRKSVYIEGSISIETQINMCKEYMLKKFKDCEFKIFEDEGFSGGNTNRPAFQKMLKLAELKQIDVVVCYKIDRIARNTLDFLNILEMFKENNVELISITEGFDPNTQMGKVMLTLLASFAEMERSNIQQRVKDNLLSIAKKGKWTGGSPPTGFKNNPNGGIEWDNKDMILDVFNMKYEKSKNTDLIQFIQHKYNHKFLGGTLATTLRKPIYVKSSSSVSLYLKSKGYIVQGTEDNIHSYLTYTDKDTKYAIVSNIVGLVEPSIWISVNKDMDKNISREGNRFSEKFWLTKTIRCKCCGQTYCGQTKTTKTKYYNKKGKEKIYVSTYSYYSCRDAVRGKLKTCNNTKRIKQDVLEAKVSALIYSLKDEKIFNSSYSINKVDNSFKIASLNKKVIEIDKTISNLTDKIALLSNDASLIFIDKIENLIKEKSSIKSNIVELELQELNSKIKTDKALIYNNIKAFNNNLSVDDKRKITMSIFKKIVYDPETNDLDVTFM</sequence>
<proteinExistence type="predicted"/>
<dbReference type="Gene3D" id="3.40.50.1390">
    <property type="entry name" value="Resolvase, N-terminal catalytic domain"/>
    <property type="match status" value="1"/>
</dbReference>
<evidence type="ECO:0000313" key="4">
    <source>
        <dbReference type="Proteomes" id="UP000481454"/>
    </source>
</evidence>
<dbReference type="Proteomes" id="UP000481454">
    <property type="component" value="Unassembled WGS sequence"/>
</dbReference>
<name>A0AAP6WK53_CLOPF</name>
<comment type="caution">
    <text evidence="3">The sequence shown here is derived from an EMBL/GenBank/DDBJ whole genome shotgun (WGS) entry which is preliminary data.</text>
</comment>
<reference evidence="3 4" key="1">
    <citation type="submission" date="2020-02" db="EMBL/GenBank/DDBJ databases">
        <title>Genomic Insights into the Phylogeny and Genetic Plasticity of the Human and Animal Enteric Pathogen Clostridium perfringens.</title>
        <authorList>
            <person name="Feng Y."/>
            <person name="Hu Y."/>
        </authorList>
    </citation>
    <scope>NUCLEOTIDE SEQUENCE [LARGE SCALE GENOMIC DNA]</scope>
    <source>
        <strain evidence="3 4">CP-40</strain>
    </source>
</reference>
<protein>
    <submittedName>
        <fullName evidence="3">Recombinase family protein</fullName>
    </submittedName>
</protein>
<dbReference type="CDD" id="cd03768">
    <property type="entry name" value="SR_ResInv"/>
    <property type="match status" value="1"/>
</dbReference>
<dbReference type="GO" id="GO:0003677">
    <property type="term" value="F:DNA binding"/>
    <property type="evidence" value="ECO:0007669"/>
    <property type="project" value="InterPro"/>
</dbReference>
<accession>A0AAP6WK53</accession>
<dbReference type="GO" id="GO:0000150">
    <property type="term" value="F:DNA strand exchange activity"/>
    <property type="evidence" value="ECO:0007669"/>
    <property type="project" value="InterPro"/>
</dbReference>
<dbReference type="PANTHER" id="PTHR30461">
    <property type="entry name" value="DNA-INVERTASE FROM LAMBDOID PROPHAGE"/>
    <property type="match status" value="1"/>
</dbReference>
<evidence type="ECO:0000256" key="1">
    <source>
        <dbReference type="SAM" id="Coils"/>
    </source>
</evidence>
<feature type="domain" description="Resolvase/invertase-type recombinase catalytic" evidence="2">
    <location>
        <begin position="3"/>
        <end position="149"/>
    </location>
</feature>
<dbReference type="RefSeq" id="WP_003460065.1">
    <property type="nucleotide sequence ID" value="NZ_CATNWT010000001.1"/>
</dbReference>
<evidence type="ECO:0000313" key="3">
    <source>
        <dbReference type="EMBL" id="NGU29053.1"/>
    </source>
</evidence>
<dbReference type="InterPro" id="IPR036162">
    <property type="entry name" value="Resolvase-like_N_sf"/>
</dbReference>
<gene>
    <name evidence="3" type="ORF">G6Z34_02850</name>
</gene>
<keyword evidence="1" id="KW-0175">Coiled coil</keyword>
<dbReference type="InterPro" id="IPR050639">
    <property type="entry name" value="SSR_resolvase"/>
</dbReference>
<dbReference type="InterPro" id="IPR038109">
    <property type="entry name" value="DNA_bind_recomb_sf"/>
</dbReference>
<dbReference type="PANTHER" id="PTHR30461:SF23">
    <property type="entry name" value="DNA RECOMBINASE-RELATED"/>
    <property type="match status" value="1"/>
</dbReference>
<dbReference type="AlphaFoldDB" id="A0AAP6WK53"/>
<organism evidence="3 4">
    <name type="scientific">Clostridium perfringens</name>
    <dbReference type="NCBI Taxonomy" id="1502"/>
    <lineage>
        <taxon>Bacteria</taxon>
        <taxon>Bacillati</taxon>
        <taxon>Bacillota</taxon>
        <taxon>Clostridia</taxon>
        <taxon>Eubacteriales</taxon>
        <taxon>Clostridiaceae</taxon>
        <taxon>Clostridium</taxon>
    </lineage>
</organism>
<feature type="coiled-coil region" evidence="1">
    <location>
        <begin position="392"/>
        <end position="448"/>
    </location>
</feature>
<dbReference type="Gene3D" id="3.90.1750.20">
    <property type="entry name" value="Putative Large Serine Recombinase, Chain B, Domain 2"/>
    <property type="match status" value="1"/>
</dbReference>
<dbReference type="Pfam" id="PF00239">
    <property type="entry name" value="Resolvase"/>
    <property type="match status" value="1"/>
</dbReference>
<evidence type="ECO:0000259" key="2">
    <source>
        <dbReference type="PROSITE" id="PS51736"/>
    </source>
</evidence>